<keyword evidence="3" id="KW-1185">Reference proteome</keyword>
<sequence length="298" mass="33091">MESKPTEDLSSSLSAASVKVLVYDHGEQPDNSQIMLSVADGSSRTFHVPEMRNYMFMPTSCGLVLLVDDTDSLQTSLWNPQTGEKIALPAMEKALPDQSYVIGLHELPATHPDSHLPPTKITINGMAAVQGKFYFHKSRDVVGVLSFARDPEPHFEMAEFDAPMPSFVSHLPQKVIMPYLMESSGELFLVCLFFHGCTLEHVAEVNAYRMDFAKKEWCKVTDIGDKAFLLGPGSFAASCSAMEHGLKRGCVYFAYDFLGDSNDYHIFDLAEGTRELARPTQDMPVLSCKPFWLVPVVP</sequence>
<dbReference type="PANTHER" id="PTHR33127:SF45">
    <property type="entry name" value="OS05G0143700 PROTEIN"/>
    <property type="match status" value="1"/>
</dbReference>
<evidence type="ECO:0000313" key="2">
    <source>
        <dbReference type="EMBL" id="TVU21648.1"/>
    </source>
</evidence>
<proteinExistence type="predicted"/>
<dbReference type="InterPro" id="IPR005174">
    <property type="entry name" value="KIB1-4_b-propeller"/>
</dbReference>
<dbReference type="Pfam" id="PF03478">
    <property type="entry name" value="Beta-prop_KIB1-4"/>
    <property type="match status" value="1"/>
</dbReference>
<evidence type="ECO:0000313" key="3">
    <source>
        <dbReference type="Proteomes" id="UP000324897"/>
    </source>
</evidence>
<evidence type="ECO:0000259" key="1">
    <source>
        <dbReference type="Pfam" id="PF03478"/>
    </source>
</evidence>
<dbReference type="PANTHER" id="PTHR33127">
    <property type="entry name" value="TRANSMEMBRANE PROTEIN"/>
    <property type="match status" value="1"/>
</dbReference>
<feature type="domain" description="KIB1-4 beta-propeller" evidence="1">
    <location>
        <begin position="36"/>
        <end position="268"/>
    </location>
</feature>
<dbReference type="AlphaFoldDB" id="A0A5J9UEU3"/>
<comment type="caution">
    <text evidence="2">The sequence shown here is derived from an EMBL/GenBank/DDBJ whole genome shotgun (WGS) entry which is preliminary data.</text>
</comment>
<dbReference type="Gramene" id="TVU21648">
    <property type="protein sequence ID" value="TVU21648"/>
    <property type="gene ID" value="EJB05_31298"/>
</dbReference>
<organism evidence="2 3">
    <name type="scientific">Eragrostis curvula</name>
    <name type="common">weeping love grass</name>
    <dbReference type="NCBI Taxonomy" id="38414"/>
    <lineage>
        <taxon>Eukaryota</taxon>
        <taxon>Viridiplantae</taxon>
        <taxon>Streptophyta</taxon>
        <taxon>Embryophyta</taxon>
        <taxon>Tracheophyta</taxon>
        <taxon>Spermatophyta</taxon>
        <taxon>Magnoliopsida</taxon>
        <taxon>Liliopsida</taxon>
        <taxon>Poales</taxon>
        <taxon>Poaceae</taxon>
        <taxon>PACMAD clade</taxon>
        <taxon>Chloridoideae</taxon>
        <taxon>Eragrostideae</taxon>
        <taxon>Eragrostidinae</taxon>
        <taxon>Eragrostis</taxon>
    </lineage>
</organism>
<dbReference type="OrthoDB" id="1863935at2759"/>
<feature type="non-terminal residue" evidence="2">
    <location>
        <position position="1"/>
    </location>
</feature>
<name>A0A5J9UEU3_9POAL</name>
<reference evidence="2 3" key="1">
    <citation type="journal article" date="2019" name="Sci. Rep.">
        <title>A high-quality genome of Eragrostis curvula grass provides insights into Poaceae evolution and supports new strategies to enhance forage quality.</title>
        <authorList>
            <person name="Carballo J."/>
            <person name="Santos B.A.C.M."/>
            <person name="Zappacosta D."/>
            <person name="Garbus I."/>
            <person name="Selva J.P."/>
            <person name="Gallo C.A."/>
            <person name="Diaz A."/>
            <person name="Albertini E."/>
            <person name="Caccamo M."/>
            <person name="Echenique V."/>
        </authorList>
    </citation>
    <scope>NUCLEOTIDE SEQUENCE [LARGE SCALE GENOMIC DNA]</scope>
    <source>
        <strain evidence="3">cv. Victoria</strain>
        <tissue evidence="2">Leaf</tissue>
    </source>
</reference>
<dbReference type="Proteomes" id="UP000324897">
    <property type="component" value="Unassembled WGS sequence"/>
</dbReference>
<dbReference type="EMBL" id="RWGY01000026">
    <property type="protein sequence ID" value="TVU21648.1"/>
    <property type="molecule type" value="Genomic_DNA"/>
</dbReference>
<gene>
    <name evidence="2" type="ORF">EJB05_31298</name>
</gene>
<accession>A0A5J9UEU3</accession>
<protein>
    <recommendedName>
        <fullName evidence="1">KIB1-4 beta-propeller domain-containing protein</fullName>
    </recommendedName>
</protein>